<feature type="domain" description="Micro-fibrillar-associated protein 1 C-terminal" evidence="2">
    <location>
        <begin position="142"/>
        <end position="370"/>
    </location>
</feature>
<dbReference type="Pfam" id="PF06991">
    <property type="entry name" value="MFAP1"/>
    <property type="match status" value="1"/>
</dbReference>
<gene>
    <name evidence="3" type="ORF">B0H66DRAFT_166241</name>
</gene>
<comment type="caution">
    <text evidence="3">The sequence shown here is derived from an EMBL/GenBank/DDBJ whole genome shotgun (WGS) entry which is preliminary data.</text>
</comment>
<evidence type="ECO:0000313" key="3">
    <source>
        <dbReference type="EMBL" id="KAK3326614.1"/>
    </source>
</evidence>
<name>A0AAE0MD39_9PEZI</name>
<evidence type="ECO:0000313" key="4">
    <source>
        <dbReference type="Proteomes" id="UP001283341"/>
    </source>
</evidence>
<protein>
    <submittedName>
        <fullName evidence="3">Micro-fibrillar-associated protein 1</fullName>
    </submittedName>
</protein>
<dbReference type="InterPro" id="IPR009730">
    <property type="entry name" value="MFAP1_C"/>
</dbReference>
<proteinExistence type="predicted"/>
<feature type="compositionally biased region" description="Basic and acidic residues" evidence="1">
    <location>
        <begin position="271"/>
        <end position="298"/>
    </location>
</feature>
<feature type="region of interest" description="Disordered" evidence="1">
    <location>
        <begin position="349"/>
        <end position="529"/>
    </location>
</feature>
<feature type="compositionally biased region" description="Acidic residues" evidence="1">
    <location>
        <begin position="115"/>
        <end position="146"/>
    </location>
</feature>
<reference evidence="3" key="2">
    <citation type="submission" date="2023-06" db="EMBL/GenBank/DDBJ databases">
        <authorList>
            <consortium name="Lawrence Berkeley National Laboratory"/>
            <person name="Haridas S."/>
            <person name="Hensen N."/>
            <person name="Bonometti L."/>
            <person name="Westerberg I."/>
            <person name="Brannstrom I.O."/>
            <person name="Guillou S."/>
            <person name="Cros-Aarteil S."/>
            <person name="Calhoun S."/>
            <person name="Kuo A."/>
            <person name="Mondo S."/>
            <person name="Pangilinan J."/>
            <person name="Riley R."/>
            <person name="Labutti K."/>
            <person name="Andreopoulos B."/>
            <person name="Lipzen A."/>
            <person name="Chen C."/>
            <person name="Yanf M."/>
            <person name="Daum C."/>
            <person name="Ng V."/>
            <person name="Clum A."/>
            <person name="Steindorff A."/>
            <person name="Ohm R."/>
            <person name="Martin F."/>
            <person name="Silar P."/>
            <person name="Natvig D."/>
            <person name="Lalanne C."/>
            <person name="Gautier V."/>
            <person name="Ament-Velasquez S.L."/>
            <person name="Kruys A."/>
            <person name="Hutchinson M.I."/>
            <person name="Powell A.J."/>
            <person name="Barry K."/>
            <person name="Miller A.N."/>
            <person name="Grigoriev I.V."/>
            <person name="Debuchy R."/>
            <person name="Gladieux P."/>
            <person name="Thoren M.H."/>
            <person name="Johannesson H."/>
        </authorList>
    </citation>
    <scope>NUCLEOTIDE SEQUENCE</scope>
    <source>
        <strain evidence="3">CBS 118394</strain>
    </source>
</reference>
<feature type="compositionally biased region" description="Acidic residues" evidence="1">
    <location>
        <begin position="219"/>
        <end position="233"/>
    </location>
</feature>
<keyword evidence="4" id="KW-1185">Reference proteome</keyword>
<sequence length="529" mass="60725">MPPPKRMTANPVKPARYFPGKPAAPELSSESEGEDGSDQEDEATTKNKPQRKIAPPPKFKSAAPSGPGKVISRGDNAKINLKGALLDDEEEEKKKKRAAQAARIAAELKAKEEGFVTEDEEELESGSGSEEEESSSEEEEEEEEEEAPRRLMMRPKFIPKSARTGTNQKSTTAEEQEEVAAAAAEKEEEARRKAADEMVEEQIKKDIAARAAGKKHWDDDTDPEEDVIDDTDDIDPEAEYAAWKLRELKRIRREREAIEAKEKELAEIERRRNLTEDERRAEDEAHIAQQKEEKEGRGKMGYMQKYFHKGAFYQEESKELGLDRRDIMGATFADDVRNREILPKALQLRDMTKLGKKGATKYRDLKSEDTGSWGGMQGRRREWGDDRFGFGGVTDERFQPDRDRDRGGYRGEDDSGPKGSNAIPLGDRKPRDAPQGPRGGEDRYRRDREGGDSRDSRDRYDDRDRVRDRDRRRDDDRRQRSPSRSRSPRRDSGGRDRRKRSPSSPRERDRDSRDRRYDGGEKRRRVDTR</sequence>
<feature type="compositionally biased region" description="Basic and acidic residues" evidence="1">
    <location>
        <begin position="184"/>
        <end position="208"/>
    </location>
</feature>
<accession>A0AAE0MD39</accession>
<reference evidence="3" key="1">
    <citation type="journal article" date="2023" name="Mol. Phylogenet. Evol.">
        <title>Genome-scale phylogeny and comparative genomics of the fungal order Sordariales.</title>
        <authorList>
            <person name="Hensen N."/>
            <person name="Bonometti L."/>
            <person name="Westerberg I."/>
            <person name="Brannstrom I.O."/>
            <person name="Guillou S."/>
            <person name="Cros-Aarteil S."/>
            <person name="Calhoun S."/>
            <person name="Haridas S."/>
            <person name="Kuo A."/>
            <person name="Mondo S."/>
            <person name="Pangilinan J."/>
            <person name="Riley R."/>
            <person name="LaButti K."/>
            <person name="Andreopoulos B."/>
            <person name="Lipzen A."/>
            <person name="Chen C."/>
            <person name="Yan M."/>
            <person name="Daum C."/>
            <person name="Ng V."/>
            <person name="Clum A."/>
            <person name="Steindorff A."/>
            <person name="Ohm R.A."/>
            <person name="Martin F."/>
            <person name="Silar P."/>
            <person name="Natvig D.O."/>
            <person name="Lalanne C."/>
            <person name="Gautier V."/>
            <person name="Ament-Velasquez S.L."/>
            <person name="Kruys A."/>
            <person name="Hutchinson M.I."/>
            <person name="Powell A.J."/>
            <person name="Barry K."/>
            <person name="Miller A.N."/>
            <person name="Grigoriev I.V."/>
            <person name="Debuchy R."/>
            <person name="Gladieux P."/>
            <person name="Hiltunen Thoren M."/>
            <person name="Johannesson H."/>
        </authorList>
    </citation>
    <scope>NUCLEOTIDE SEQUENCE</scope>
    <source>
        <strain evidence="3">CBS 118394</strain>
    </source>
</reference>
<feature type="compositionally biased region" description="Basic and acidic residues" evidence="1">
    <location>
        <begin position="439"/>
        <end position="479"/>
    </location>
</feature>
<feature type="region of interest" description="Disordered" evidence="1">
    <location>
        <begin position="271"/>
        <end position="299"/>
    </location>
</feature>
<dbReference type="PANTHER" id="PTHR15327">
    <property type="entry name" value="MICROFIBRIL-ASSOCIATED PROTEIN"/>
    <property type="match status" value="1"/>
</dbReference>
<feature type="compositionally biased region" description="Basic and acidic residues" evidence="1">
    <location>
        <begin position="505"/>
        <end position="521"/>
    </location>
</feature>
<evidence type="ECO:0000259" key="2">
    <source>
        <dbReference type="Pfam" id="PF06991"/>
    </source>
</evidence>
<dbReference type="Proteomes" id="UP001283341">
    <property type="component" value="Unassembled WGS sequence"/>
</dbReference>
<feature type="compositionally biased region" description="Basic and acidic residues" evidence="1">
    <location>
        <begin position="379"/>
        <end position="416"/>
    </location>
</feature>
<dbReference type="AlphaFoldDB" id="A0AAE0MD39"/>
<dbReference type="InterPro" id="IPR033194">
    <property type="entry name" value="MFAP1"/>
</dbReference>
<feature type="compositionally biased region" description="Acidic residues" evidence="1">
    <location>
        <begin position="29"/>
        <end position="42"/>
    </location>
</feature>
<evidence type="ECO:0000256" key="1">
    <source>
        <dbReference type="SAM" id="MobiDB-lite"/>
    </source>
</evidence>
<feature type="region of interest" description="Disordered" evidence="1">
    <location>
        <begin position="1"/>
        <end position="233"/>
    </location>
</feature>
<organism evidence="3 4">
    <name type="scientific">Apodospora peruviana</name>
    <dbReference type="NCBI Taxonomy" id="516989"/>
    <lineage>
        <taxon>Eukaryota</taxon>
        <taxon>Fungi</taxon>
        <taxon>Dikarya</taxon>
        <taxon>Ascomycota</taxon>
        <taxon>Pezizomycotina</taxon>
        <taxon>Sordariomycetes</taxon>
        <taxon>Sordariomycetidae</taxon>
        <taxon>Sordariales</taxon>
        <taxon>Lasiosphaeriaceae</taxon>
        <taxon>Apodospora</taxon>
    </lineage>
</organism>
<dbReference type="EMBL" id="JAUEDM010000002">
    <property type="protein sequence ID" value="KAK3326614.1"/>
    <property type="molecule type" value="Genomic_DNA"/>
</dbReference>